<evidence type="ECO:0000313" key="3">
    <source>
        <dbReference type="Proteomes" id="UP000730481"/>
    </source>
</evidence>
<dbReference type="AlphaFoldDB" id="A0A9P5DS97"/>
<organism evidence="2 3">
    <name type="scientific">Fusarium beomiforme</name>
    <dbReference type="NCBI Taxonomy" id="44412"/>
    <lineage>
        <taxon>Eukaryota</taxon>
        <taxon>Fungi</taxon>
        <taxon>Dikarya</taxon>
        <taxon>Ascomycota</taxon>
        <taxon>Pezizomycotina</taxon>
        <taxon>Sordariomycetes</taxon>
        <taxon>Hypocreomycetidae</taxon>
        <taxon>Hypocreales</taxon>
        <taxon>Nectriaceae</taxon>
        <taxon>Fusarium</taxon>
        <taxon>Fusarium burgessii species complex</taxon>
    </lineage>
</organism>
<dbReference type="EMBL" id="PVQB02000552">
    <property type="protein sequence ID" value="KAF4335562.1"/>
    <property type="molecule type" value="Genomic_DNA"/>
</dbReference>
<protein>
    <submittedName>
        <fullName evidence="2">Uncharacterized protein</fullName>
    </submittedName>
</protein>
<comment type="caution">
    <text evidence="2">The sequence shown here is derived from an EMBL/GenBank/DDBJ whole genome shotgun (WGS) entry which is preliminary data.</text>
</comment>
<feature type="compositionally biased region" description="Basic residues" evidence="1">
    <location>
        <begin position="580"/>
        <end position="601"/>
    </location>
</feature>
<feature type="compositionally biased region" description="Basic and acidic residues" evidence="1">
    <location>
        <begin position="1195"/>
        <end position="1213"/>
    </location>
</feature>
<reference evidence="2" key="2">
    <citation type="submission" date="2020-02" db="EMBL/GenBank/DDBJ databases">
        <title>Identification and distribution of gene clusters putatively required for synthesis of sphingolipid metabolism inhibitors in phylogenetically diverse species of the filamentous fungus Fusarium.</title>
        <authorList>
            <person name="Kim H.-S."/>
            <person name="Busman M."/>
            <person name="Brown D.W."/>
            <person name="Divon H."/>
            <person name="Uhlig S."/>
            <person name="Proctor R.H."/>
        </authorList>
    </citation>
    <scope>NUCLEOTIDE SEQUENCE</scope>
    <source>
        <strain evidence="2">NRRL 25174</strain>
    </source>
</reference>
<feature type="region of interest" description="Disordered" evidence="1">
    <location>
        <begin position="418"/>
        <end position="535"/>
    </location>
</feature>
<feature type="compositionally biased region" description="Basic and acidic residues" evidence="1">
    <location>
        <begin position="512"/>
        <end position="526"/>
    </location>
</feature>
<feature type="region of interest" description="Disordered" evidence="1">
    <location>
        <begin position="1153"/>
        <end position="1213"/>
    </location>
</feature>
<feature type="compositionally biased region" description="Basic and acidic residues" evidence="1">
    <location>
        <begin position="479"/>
        <end position="503"/>
    </location>
</feature>
<proteinExistence type="predicted"/>
<feature type="region of interest" description="Disordered" evidence="1">
    <location>
        <begin position="846"/>
        <end position="875"/>
    </location>
</feature>
<feature type="compositionally biased region" description="Polar residues" evidence="1">
    <location>
        <begin position="311"/>
        <end position="338"/>
    </location>
</feature>
<gene>
    <name evidence="2" type="ORF">FBEOM_10598</name>
</gene>
<reference evidence="2" key="1">
    <citation type="journal article" date="2017" name="Mycologia">
        <title>Fusarium algeriense, sp. nov., a novel toxigenic crown rot pathogen of durum wheat from Algeria is nested in the Fusarium burgessii species complex.</title>
        <authorList>
            <person name="Laraba I."/>
            <person name="Keddad A."/>
            <person name="Boureghda H."/>
            <person name="Abdallah N."/>
            <person name="Vaughan M.M."/>
            <person name="Proctor R.H."/>
            <person name="Busman M."/>
            <person name="O'Donnell K."/>
        </authorList>
    </citation>
    <scope>NUCLEOTIDE SEQUENCE</scope>
    <source>
        <strain evidence="2">NRRL 25174</strain>
    </source>
</reference>
<accession>A0A9P5DS97</accession>
<feature type="compositionally biased region" description="Low complexity" evidence="1">
    <location>
        <begin position="1153"/>
        <end position="1163"/>
    </location>
</feature>
<feature type="region of interest" description="Disordered" evidence="1">
    <location>
        <begin position="234"/>
        <end position="338"/>
    </location>
</feature>
<feature type="compositionally biased region" description="Polar residues" evidence="1">
    <location>
        <begin position="236"/>
        <end position="245"/>
    </location>
</feature>
<evidence type="ECO:0000256" key="1">
    <source>
        <dbReference type="SAM" id="MobiDB-lite"/>
    </source>
</evidence>
<evidence type="ECO:0000313" key="2">
    <source>
        <dbReference type="EMBL" id="KAF4335562.1"/>
    </source>
</evidence>
<feature type="region of interest" description="Disordered" evidence="1">
    <location>
        <begin position="568"/>
        <end position="630"/>
    </location>
</feature>
<feature type="region of interest" description="Disordered" evidence="1">
    <location>
        <begin position="799"/>
        <end position="825"/>
    </location>
</feature>
<dbReference type="OrthoDB" id="5074010at2759"/>
<feature type="compositionally biased region" description="Polar residues" evidence="1">
    <location>
        <begin position="280"/>
        <end position="296"/>
    </location>
</feature>
<name>A0A9P5DS97_9HYPO</name>
<feature type="compositionally biased region" description="Pro residues" evidence="1">
    <location>
        <begin position="427"/>
        <end position="438"/>
    </location>
</feature>
<keyword evidence="3" id="KW-1185">Reference proteome</keyword>
<dbReference type="Proteomes" id="UP000730481">
    <property type="component" value="Unassembled WGS sequence"/>
</dbReference>
<sequence>MSSRQPNMTKMARGNTQQRVARQMQQYQNQNNFIGGFASLPENDNNNTDTNSDSPMVVGSHHFNPQLANNFSATPDMTMGNSSFDCFTQSWTRNMCNQDQFFGDKQNSFTVDAQMPVMDEFNMQPSFWQTHSVGNAQTPLMDNTQASAMNNSQGFTQQLSGLRANAPSFTPTQNIPVPQKNAAFMANMHPTMIPHMQMEMYMQQMKEDIQKQAKEDMKKESGKKDEIINNLMKQLPGSSTWSNPQHGPASQKKRGSEKQQRKSPITQFSIPRASIPGTPAAQSRPTQSSVAQTAIAQTPIEKSPALPSPMTVASSNKSQATQSPSAEFSGSQDGNTVNDAQALDISNQVSASSAMIALGPKRNSSLGKASQMLNSVMAINAPNPNARLLPQDVRPHRAITPPPRLEVFLNDRTLKINIPKRTLGEEPPNPEPSTPAPSAPEDSSVEAEEPSTPADFTRVATFQDPNSPSVYPHGLFAPSRDDGSKKLTPKEKKVREAEDKGEKIFPSQRRMVRIDPSDPRLIHDKNGAAIPPEGDDYNLYYLPGPKDISGKEIDKLVNEFRAKQAAMDEAVANGESIEKFKKKKKKPKTPKKPSTPRKPRVAKPPSEDIVNKKRHQSTATSTASVAGDAQLPTTHSAQLNANKGFITPASDDPFTTQTNTAFPAQVAGGGFTQNLAHNLFAPGGPLDNGSNAQTRIPGFTYHTTAGELLDLLNQDSGLTSQATNNGLSAQSIADDVPPSQSFNASRNQLASSEDIILKSTEDFSMVNNDDFEIPADLDPMLVDASNTAYEDLPLITESSAQSISPEAPSTQSPLTPCSASTPFQSSDANLDELAKWLDLEMRRNGQSGDASAIESQEKLPQTKAGTSKSPIIDPSLSLPVQDSTVAISDTDSLFGEEKNTWSEPYTEIESMFPQDDEQGTQLRKVSNRLDRPLPEQTDITALVADIPNPYNRDLDTERVALIERFRAGVVLSHTDRNLLLVFAQCDPSIDVDAVNRQTENLPEGVAPADMPGWGDDVPDNIFDSLAPIPEDNLRDPNASTGNDITMFPVAGSDITGPATATSNQPNTTWPAAAPSVSLADMPYSPILAPRETIAPAFQPQPSQDPIFHPRDPFNAGQEVITNNHLEGLFLNPDVLRQTPTAIASPITTAPTTAKITTATTKSSSNKRKASEDTSAAPKKARTKKVPVPQLAMPKCDVRFSPRAEHGEDGRRMS</sequence>